<accession>A0A0F9PYF5</accession>
<dbReference type="InterPro" id="IPR036866">
    <property type="entry name" value="RibonucZ/Hydroxyglut_hydro"/>
</dbReference>
<evidence type="ECO:0000259" key="2">
    <source>
        <dbReference type="SMART" id="SM00849"/>
    </source>
</evidence>
<sequence>MKEVYPGIFLIEEKGRFSPSDNIYVLTGNNDGLIYDAGYGSKKALKYFFEEFKEILKFCEEQNKKFKITRIIASHGHSDHFSGLSSVSEILGLKIILTEKIAKTIKDKVSFEANFRSDDYEDFLRVRTPLRKIWNFLRHLGMRLFFRGIHGLSYLDHPDEIIEENSVIIINGEQWNIFPSPGHSPEHITLYSEEKGILFSGDNVLKMRSTWLGPPESNITDYIETIKKIQNLPNLKLIFPAHGEIIDNLKETLSAILERMNERERQVLEAINNHSKKGLSPDDILNLIYPKSKKFTRIISRDWIVLTLKMLEDKNLIKRKIRKKKILFIPIGIP</sequence>
<dbReference type="CDD" id="cd06262">
    <property type="entry name" value="metallo-hydrolase-like_MBL-fold"/>
    <property type="match status" value="1"/>
</dbReference>
<feature type="domain" description="Metallo-beta-lactamase" evidence="2">
    <location>
        <begin position="20"/>
        <end position="242"/>
    </location>
</feature>
<dbReference type="PANTHER" id="PTHR23131">
    <property type="entry name" value="ENDORIBONUCLEASE LACTB2"/>
    <property type="match status" value="1"/>
</dbReference>
<dbReference type="Pfam" id="PF00753">
    <property type="entry name" value="Lactamase_B"/>
    <property type="match status" value="1"/>
</dbReference>
<dbReference type="SUPFAM" id="SSF56281">
    <property type="entry name" value="Metallo-hydrolase/oxidoreductase"/>
    <property type="match status" value="1"/>
</dbReference>
<feature type="coiled-coil region" evidence="1">
    <location>
        <begin position="246"/>
        <end position="277"/>
    </location>
</feature>
<dbReference type="InterPro" id="IPR050662">
    <property type="entry name" value="Sec-metab_biosynth-thioest"/>
</dbReference>
<name>A0A0F9PYF5_9ZZZZ</name>
<evidence type="ECO:0000313" key="3">
    <source>
        <dbReference type="EMBL" id="KKM98197.1"/>
    </source>
</evidence>
<dbReference type="Gene3D" id="3.60.15.10">
    <property type="entry name" value="Ribonuclease Z/Hydroxyacylglutathione hydrolase-like"/>
    <property type="match status" value="1"/>
</dbReference>
<dbReference type="SMART" id="SM00849">
    <property type="entry name" value="Lactamase_B"/>
    <property type="match status" value="1"/>
</dbReference>
<proteinExistence type="predicted"/>
<reference evidence="3" key="1">
    <citation type="journal article" date="2015" name="Nature">
        <title>Complex archaea that bridge the gap between prokaryotes and eukaryotes.</title>
        <authorList>
            <person name="Spang A."/>
            <person name="Saw J.H."/>
            <person name="Jorgensen S.L."/>
            <person name="Zaremba-Niedzwiedzka K."/>
            <person name="Martijn J."/>
            <person name="Lind A.E."/>
            <person name="van Eijk R."/>
            <person name="Schleper C."/>
            <person name="Guy L."/>
            <person name="Ettema T.J."/>
        </authorList>
    </citation>
    <scope>NUCLEOTIDE SEQUENCE</scope>
</reference>
<dbReference type="Gene3D" id="1.10.10.10">
    <property type="entry name" value="Winged helix-like DNA-binding domain superfamily/Winged helix DNA-binding domain"/>
    <property type="match status" value="1"/>
</dbReference>
<gene>
    <name evidence="3" type="ORF">LCGC14_1160400</name>
</gene>
<dbReference type="EMBL" id="LAZR01005653">
    <property type="protein sequence ID" value="KKM98197.1"/>
    <property type="molecule type" value="Genomic_DNA"/>
</dbReference>
<dbReference type="AlphaFoldDB" id="A0A0F9PYF5"/>
<organism evidence="3">
    <name type="scientific">marine sediment metagenome</name>
    <dbReference type="NCBI Taxonomy" id="412755"/>
    <lineage>
        <taxon>unclassified sequences</taxon>
        <taxon>metagenomes</taxon>
        <taxon>ecological metagenomes</taxon>
    </lineage>
</organism>
<dbReference type="InterPro" id="IPR001279">
    <property type="entry name" value="Metallo-B-lactamas"/>
</dbReference>
<protein>
    <recommendedName>
        <fullName evidence="2">Metallo-beta-lactamase domain-containing protein</fullName>
    </recommendedName>
</protein>
<comment type="caution">
    <text evidence="3">The sequence shown here is derived from an EMBL/GenBank/DDBJ whole genome shotgun (WGS) entry which is preliminary data.</text>
</comment>
<evidence type="ECO:0000256" key="1">
    <source>
        <dbReference type="SAM" id="Coils"/>
    </source>
</evidence>
<keyword evidence="1" id="KW-0175">Coiled coil</keyword>
<dbReference type="InterPro" id="IPR036388">
    <property type="entry name" value="WH-like_DNA-bd_sf"/>
</dbReference>